<dbReference type="InterPro" id="IPR036388">
    <property type="entry name" value="WH-like_DNA-bd_sf"/>
</dbReference>
<keyword evidence="3" id="KW-1185">Reference proteome</keyword>
<dbReference type="Gene3D" id="1.10.10.10">
    <property type="entry name" value="Winged helix-like DNA-binding domain superfamily/Winged helix DNA-binding domain"/>
    <property type="match status" value="1"/>
</dbReference>
<proteinExistence type="predicted"/>
<gene>
    <name evidence="2" type="ORF">JZO70_11330</name>
</gene>
<name>A0ABS3LAU4_9ENTE</name>
<feature type="domain" description="Helicase Helix-turn-helix" evidence="1">
    <location>
        <begin position="242"/>
        <end position="295"/>
    </location>
</feature>
<protein>
    <submittedName>
        <fullName evidence="2">Helix-turn-helix domain-containing protein</fullName>
    </submittedName>
</protein>
<evidence type="ECO:0000259" key="1">
    <source>
        <dbReference type="Pfam" id="PF14493"/>
    </source>
</evidence>
<sequence length="328" mass="38783">MVSFILTLFHTGHKLRISTLYHLLTGKRTSSVLLHGFFYQNLPFFGCLPELKESTFKQVIDQLTKKQWISQDDGFGQLTSEGSNHLPLDKQAKLIDLKGLRYSRERQRMWQLTLLSVQVISYLSYHEKEYVPLDSRPFFLYQTKNWLRHSEGDILTEFPRELSQILAVLTEEQANFLANQFSGKEQLGKVPFQLLASEWQEMPWALLFYQNSLDAFIQQAQQQPNFRRLLSQFDQLNYNQSMIKTRQLYLTGYSVEKIGQARKLRPGTLNDHFIEWALLDPQFPFEQFELLEPASEEEMLAWSYQLFPDVPYLNFRLSQIFFLKELRV</sequence>
<dbReference type="Proteomes" id="UP000664601">
    <property type="component" value="Unassembled WGS sequence"/>
</dbReference>
<organism evidence="2 3">
    <name type="scientific">Candidatus Enterococcus moelleringii</name>
    <dbReference type="NCBI Taxonomy" id="2815325"/>
    <lineage>
        <taxon>Bacteria</taxon>
        <taxon>Bacillati</taxon>
        <taxon>Bacillota</taxon>
        <taxon>Bacilli</taxon>
        <taxon>Lactobacillales</taxon>
        <taxon>Enterococcaceae</taxon>
        <taxon>Enterococcus</taxon>
    </lineage>
</organism>
<accession>A0ABS3LAU4</accession>
<dbReference type="InterPro" id="IPR036390">
    <property type="entry name" value="WH_DNA-bd_sf"/>
</dbReference>
<dbReference type="SUPFAM" id="SSF46785">
    <property type="entry name" value="Winged helix' DNA-binding domain"/>
    <property type="match status" value="1"/>
</dbReference>
<dbReference type="EMBL" id="JAFREM010000018">
    <property type="protein sequence ID" value="MBO1306758.1"/>
    <property type="molecule type" value="Genomic_DNA"/>
</dbReference>
<dbReference type="InterPro" id="IPR029491">
    <property type="entry name" value="Helicase_HTH"/>
</dbReference>
<evidence type="ECO:0000313" key="2">
    <source>
        <dbReference type="EMBL" id="MBO1306758.1"/>
    </source>
</evidence>
<reference evidence="2 3" key="1">
    <citation type="submission" date="2021-03" db="EMBL/GenBank/DDBJ databases">
        <title>Enterococcal diversity collection.</title>
        <authorList>
            <person name="Gilmore M.S."/>
            <person name="Schwartzman J."/>
            <person name="Van Tyne D."/>
            <person name="Martin M."/>
            <person name="Earl A.M."/>
            <person name="Manson A.L."/>
            <person name="Straub T."/>
            <person name="Salamzade R."/>
            <person name="Saavedra J."/>
            <person name="Lebreton F."/>
            <person name="Prichula J."/>
            <person name="Schaufler K."/>
            <person name="Gaca A."/>
            <person name="Sgardioli B."/>
            <person name="Wagenaar J."/>
            <person name="Strong T."/>
        </authorList>
    </citation>
    <scope>NUCLEOTIDE SEQUENCE [LARGE SCALE GENOMIC DNA]</scope>
    <source>
        <strain evidence="2 3">669A</strain>
    </source>
</reference>
<comment type="caution">
    <text evidence="2">The sequence shown here is derived from an EMBL/GenBank/DDBJ whole genome shotgun (WGS) entry which is preliminary data.</text>
</comment>
<evidence type="ECO:0000313" key="3">
    <source>
        <dbReference type="Proteomes" id="UP000664601"/>
    </source>
</evidence>
<dbReference type="Pfam" id="PF14493">
    <property type="entry name" value="HTH_40"/>
    <property type="match status" value="1"/>
</dbReference>
<dbReference type="RefSeq" id="WP_207673687.1">
    <property type="nucleotide sequence ID" value="NZ_JAFREM010000018.1"/>
</dbReference>